<dbReference type="InterPro" id="IPR045076">
    <property type="entry name" value="MutS"/>
</dbReference>
<evidence type="ECO:0000256" key="3">
    <source>
        <dbReference type="ARBA" id="ARBA00023125"/>
    </source>
</evidence>
<keyword evidence="1" id="KW-0547">Nucleotide-binding</keyword>
<dbReference type="Gene3D" id="3.40.50.300">
    <property type="entry name" value="P-loop containing nucleotide triphosphate hydrolases"/>
    <property type="match status" value="1"/>
</dbReference>
<dbReference type="GO" id="GO:0006298">
    <property type="term" value="P:mismatch repair"/>
    <property type="evidence" value="ECO:0007669"/>
    <property type="project" value="InterPro"/>
</dbReference>
<evidence type="ECO:0000256" key="1">
    <source>
        <dbReference type="ARBA" id="ARBA00022741"/>
    </source>
</evidence>
<feature type="region of interest" description="Disordered" evidence="4">
    <location>
        <begin position="268"/>
        <end position="344"/>
    </location>
</feature>
<dbReference type="PANTHER" id="PTHR11361">
    <property type="entry name" value="DNA MISMATCH REPAIR PROTEIN MUTS FAMILY MEMBER"/>
    <property type="match status" value="1"/>
</dbReference>
<reference evidence="6 7" key="1">
    <citation type="submission" date="2016-10" db="EMBL/GenBank/DDBJ databases">
        <authorList>
            <person name="Cai Z."/>
        </authorList>
    </citation>
    <scope>NUCLEOTIDE SEQUENCE [LARGE SCALE GENOMIC DNA]</scope>
</reference>
<sequence>MVPYVGLQEQQQYLQQQQQQQQLGSRGVFYLKGLWPFWMVGSDSSTIKNDVALDGFMLLTGPNMAGKSTVLRAVAAAALCGCVGLAVPAAPGSTLPCLDAVVLRTFSGDAPQEGLSAFAVEMKEMTYVLSEVRPHSLVLVDELGKGTEAVWGTALAAEILQTLAASGASGIFATHLHLLLPLLERQQQQQQQPSGPAPWAAKRLEPTMRLEPGACTESLTLEVAEQQGMPASVLNQAARFFAALQELAATGNLGASQALVQAAASSTRWSSSSSSIGDGSSLPASSSSSSSSAPSAQQQDPAIRQQQQQAGAVVEAAAAAVAQPGRSRRGRRRRASSATKKQDG</sequence>
<dbReference type="InterPro" id="IPR000432">
    <property type="entry name" value="DNA_mismatch_repair_MutS_C"/>
</dbReference>
<keyword evidence="3" id="KW-0238">DNA-binding</keyword>
<dbReference type="GO" id="GO:0043504">
    <property type="term" value="P:mitochondrial DNA repair"/>
    <property type="evidence" value="ECO:0007669"/>
    <property type="project" value="TreeGrafter"/>
</dbReference>
<dbReference type="Pfam" id="PF00488">
    <property type="entry name" value="MutS_V"/>
    <property type="match status" value="1"/>
</dbReference>
<dbReference type="GO" id="GO:0005634">
    <property type="term" value="C:nucleus"/>
    <property type="evidence" value="ECO:0007669"/>
    <property type="project" value="TreeGrafter"/>
</dbReference>
<feature type="compositionally biased region" description="Low complexity" evidence="4">
    <location>
        <begin position="268"/>
        <end position="325"/>
    </location>
</feature>
<keyword evidence="7" id="KW-1185">Reference proteome</keyword>
<protein>
    <recommendedName>
        <fullName evidence="5">DNA mismatch repair proteins mutS family domain-containing protein</fullName>
    </recommendedName>
</protein>
<dbReference type="PROSITE" id="PS00486">
    <property type="entry name" value="DNA_MISMATCH_REPAIR_2"/>
    <property type="match status" value="1"/>
</dbReference>
<evidence type="ECO:0000313" key="6">
    <source>
        <dbReference type="EMBL" id="SZX73695.1"/>
    </source>
</evidence>
<organism evidence="6 7">
    <name type="scientific">Tetradesmus obliquus</name>
    <name type="common">Green alga</name>
    <name type="synonym">Acutodesmus obliquus</name>
    <dbReference type="NCBI Taxonomy" id="3088"/>
    <lineage>
        <taxon>Eukaryota</taxon>
        <taxon>Viridiplantae</taxon>
        <taxon>Chlorophyta</taxon>
        <taxon>core chlorophytes</taxon>
        <taxon>Chlorophyceae</taxon>
        <taxon>CS clade</taxon>
        <taxon>Sphaeropleales</taxon>
        <taxon>Scenedesmaceae</taxon>
        <taxon>Tetradesmus</taxon>
    </lineage>
</organism>
<dbReference type="SMART" id="SM00534">
    <property type="entry name" value="MUTSac"/>
    <property type="match status" value="1"/>
</dbReference>
<gene>
    <name evidence="6" type="ORF">BQ4739_LOCUS13948</name>
</gene>
<dbReference type="InterPro" id="IPR027417">
    <property type="entry name" value="P-loop_NTPase"/>
</dbReference>
<dbReference type="GO" id="GO:0005524">
    <property type="term" value="F:ATP binding"/>
    <property type="evidence" value="ECO:0007669"/>
    <property type="project" value="UniProtKB-KW"/>
</dbReference>
<keyword evidence="2" id="KW-0067">ATP-binding</keyword>
<dbReference type="GO" id="GO:0005739">
    <property type="term" value="C:mitochondrion"/>
    <property type="evidence" value="ECO:0007669"/>
    <property type="project" value="TreeGrafter"/>
</dbReference>
<feature type="compositionally biased region" description="Basic residues" evidence="4">
    <location>
        <begin position="326"/>
        <end position="335"/>
    </location>
</feature>
<dbReference type="Proteomes" id="UP000256970">
    <property type="component" value="Unassembled WGS sequence"/>
</dbReference>
<evidence type="ECO:0000313" key="7">
    <source>
        <dbReference type="Proteomes" id="UP000256970"/>
    </source>
</evidence>
<dbReference type="SUPFAM" id="SSF52540">
    <property type="entry name" value="P-loop containing nucleoside triphosphate hydrolases"/>
    <property type="match status" value="1"/>
</dbReference>
<name>A0A383W7S3_TETOB</name>
<evidence type="ECO:0000256" key="4">
    <source>
        <dbReference type="SAM" id="MobiDB-lite"/>
    </source>
</evidence>
<accession>A0A383W7S3</accession>
<evidence type="ECO:0000259" key="5">
    <source>
        <dbReference type="PROSITE" id="PS00486"/>
    </source>
</evidence>
<dbReference type="AlphaFoldDB" id="A0A383W7S3"/>
<proteinExistence type="predicted"/>
<dbReference type="PANTHER" id="PTHR11361:SF34">
    <property type="entry name" value="DNA MISMATCH REPAIR PROTEIN MSH1, MITOCHONDRIAL"/>
    <property type="match status" value="1"/>
</dbReference>
<evidence type="ECO:0000256" key="2">
    <source>
        <dbReference type="ARBA" id="ARBA00022840"/>
    </source>
</evidence>
<dbReference type="GO" id="GO:0140664">
    <property type="term" value="F:ATP-dependent DNA damage sensor activity"/>
    <property type="evidence" value="ECO:0007669"/>
    <property type="project" value="InterPro"/>
</dbReference>
<feature type="domain" description="DNA mismatch repair proteins mutS family" evidence="5">
    <location>
        <begin position="136"/>
        <end position="152"/>
    </location>
</feature>
<dbReference type="GO" id="GO:0030983">
    <property type="term" value="F:mismatched DNA binding"/>
    <property type="evidence" value="ECO:0007669"/>
    <property type="project" value="InterPro"/>
</dbReference>
<dbReference type="STRING" id="3088.A0A383W7S3"/>
<dbReference type="EMBL" id="FNXT01001196">
    <property type="protein sequence ID" value="SZX73695.1"/>
    <property type="molecule type" value="Genomic_DNA"/>
</dbReference>